<accession>A0A4Y2PAZ6</accession>
<evidence type="ECO:0000313" key="3">
    <source>
        <dbReference type="Proteomes" id="UP000499080"/>
    </source>
</evidence>
<evidence type="ECO:0000256" key="1">
    <source>
        <dbReference type="SAM" id="MobiDB-lite"/>
    </source>
</evidence>
<gene>
    <name evidence="2" type="ORF">AVEN_1815_1</name>
</gene>
<feature type="region of interest" description="Disordered" evidence="1">
    <location>
        <begin position="78"/>
        <end position="99"/>
    </location>
</feature>
<evidence type="ECO:0000313" key="2">
    <source>
        <dbReference type="EMBL" id="GBN47176.1"/>
    </source>
</evidence>
<feature type="compositionally biased region" description="Basic and acidic residues" evidence="1">
    <location>
        <begin position="88"/>
        <end position="99"/>
    </location>
</feature>
<name>A0A4Y2PAZ6_ARAVE</name>
<keyword evidence="3" id="KW-1185">Reference proteome</keyword>
<comment type="caution">
    <text evidence="2">The sequence shown here is derived from an EMBL/GenBank/DDBJ whole genome shotgun (WGS) entry which is preliminary data.</text>
</comment>
<sequence>MALLRVFGRGIADDLQMASVLTAIRRMGEKDLLIKLVNRKAIIPGLGLIYRYICHGKPLPSNASLMVEKRVLQGEAWSDLSDSNGTHDLGDKFGDFGDK</sequence>
<protein>
    <submittedName>
        <fullName evidence="2">Uncharacterized protein</fullName>
    </submittedName>
</protein>
<dbReference type="EMBL" id="BGPR01010630">
    <property type="protein sequence ID" value="GBN47176.1"/>
    <property type="molecule type" value="Genomic_DNA"/>
</dbReference>
<dbReference type="Proteomes" id="UP000499080">
    <property type="component" value="Unassembled WGS sequence"/>
</dbReference>
<proteinExistence type="predicted"/>
<organism evidence="2 3">
    <name type="scientific">Araneus ventricosus</name>
    <name type="common">Orbweaver spider</name>
    <name type="synonym">Epeira ventricosa</name>
    <dbReference type="NCBI Taxonomy" id="182803"/>
    <lineage>
        <taxon>Eukaryota</taxon>
        <taxon>Metazoa</taxon>
        <taxon>Ecdysozoa</taxon>
        <taxon>Arthropoda</taxon>
        <taxon>Chelicerata</taxon>
        <taxon>Arachnida</taxon>
        <taxon>Araneae</taxon>
        <taxon>Araneomorphae</taxon>
        <taxon>Entelegynae</taxon>
        <taxon>Araneoidea</taxon>
        <taxon>Araneidae</taxon>
        <taxon>Araneus</taxon>
    </lineage>
</organism>
<reference evidence="2 3" key="1">
    <citation type="journal article" date="2019" name="Sci. Rep.">
        <title>Orb-weaving spider Araneus ventricosus genome elucidates the spidroin gene catalogue.</title>
        <authorList>
            <person name="Kono N."/>
            <person name="Nakamura H."/>
            <person name="Ohtoshi R."/>
            <person name="Moran D.A.P."/>
            <person name="Shinohara A."/>
            <person name="Yoshida Y."/>
            <person name="Fujiwara M."/>
            <person name="Mori M."/>
            <person name="Tomita M."/>
            <person name="Arakawa K."/>
        </authorList>
    </citation>
    <scope>NUCLEOTIDE SEQUENCE [LARGE SCALE GENOMIC DNA]</scope>
</reference>
<dbReference type="AlphaFoldDB" id="A0A4Y2PAZ6"/>